<evidence type="ECO:0000256" key="4">
    <source>
        <dbReference type="ARBA" id="ARBA00022786"/>
    </source>
</evidence>
<dbReference type="InterPro" id="IPR042468">
    <property type="entry name" value="Peptidase_C65_otubain_sub1"/>
</dbReference>
<dbReference type="Pfam" id="PF10275">
    <property type="entry name" value="Peptidase_C65"/>
    <property type="match status" value="1"/>
</dbReference>
<evidence type="ECO:0000256" key="2">
    <source>
        <dbReference type="ARBA" id="ARBA00012759"/>
    </source>
</evidence>
<dbReference type="CDD" id="cd22749">
    <property type="entry name" value="Otubain_C65"/>
    <property type="match status" value="1"/>
</dbReference>
<evidence type="ECO:0000256" key="3">
    <source>
        <dbReference type="ARBA" id="ARBA00022670"/>
    </source>
</evidence>
<dbReference type="GO" id="GO:0006508">
    <property type="term" value="P:proteolysis"/>
    <property type="evidence" value="ECO:0007669"/>
    <property type="project" value="UniProtKB-KW"/>
</dbReference>
<evidence type="ECO:0000256" key="6">
    <source>
        <dbReference type="ARBA" id="ARBA00022807"/>
    </source>
</evidence>
<dbReference type="WBParaSite" id="TMUE_2000010072.1">
    <property type="protein sequence ID" value="TMUE_2000010072.1"/>
    <property type="gene ID" value="WBGene00286911"/>
</dbReference>
<evidence type="ECO:0000313" key="8">
    <source>
        <dbReference type="WBParaSite" id="TMUE_0000000121.1"/>
    </source>
</evidence>
<dbReference type="SUPFAM" id="SSF54001">
    <property type="entry name" value="Cysteine proteinases"/>
    <property type="match status" value="1"/>
</dbReference>
<dbReference type="Gene3D" id="3.30.200.60">
    <property type="entry name" value="Peptidase C65 Otubain, subdomain 1"/>
    <property type="match status" value="1"/>
</dbReference>
<dbReference type="GO" id="GO:0004843">
    <property type="term" value="F:cysteine-type deubiquitinase activity"/>
    <property type="evidence" value="ECO:0007669"/>
    <property type="project" value="UniProtKB-EC"/>
</dbReference>
<sequence>MAQRQQIEKDIAEKQPLIGEKLPISCLVAEYDPAQSPSFHSSALSIQKKAVAFSLCEISMQKPAHLERMLKLMEEWKVAMDDFGYKNLSIDEFFETFNSILLEIKGGMDKETLLRRFNDQFVSNYAVVSMRLITFGYMRKHEKDFEGFIENGVSVQDYCSREVQPMGRECDHVSILALISALDIPLQIEYMDQSTLGTHHNFNTADGKPPILYFLYRPVFNQVNCIFANVVGWHSNLMHILRGGTISDVIYAEVEWLSARFTRAPTDVFRQNMQDEML</sequence>
<reference evidence="7" key="1">
    <citation type="submission" date="2014-03" db="EMBL/GenBank/DDBJ databases">
        <title>The whipworm genome and dual-species transcriptomics of an intimate host-pathogen interaction.</title>
        <authorList>
            <person name="Foth B.J."/>
            <person name="Tsai I.J."/>
            <person name="Reid A.J."/>
            <person name="Bancroft A.J."/>
            <person name="Nichol S."/>
            <person name="Tracey A."/>
            <person name="Holroyd N."/>
            <person name="Cotton J.A."/>
            <person name="Stanley E.J."/>
            <person name="Zarowiecki M."/>
            <person name="Liu J.Z."/>
            <person name="Huckvale T."/>
            <person name="Cooper P.J."/>
            <person name="Grencis R.K."/>
            <person name="Berriman M."/>
        </authorList>
    </citation>
    <scope>NUCLEOTIDE SEQUENCE [LARGE SCALE GENOMIC DNA]</scope>
    <source>
        <strain evidence="7">Edinburgh</strain>
    </source>
</reference>
<dbReference type="AlphaFoldDB" id="A0A5S6PYS9"/>
<dbReference type="PANTHER" id="PTHR12931">
    <property type="entry name" value="UBIQUITIN THIOLESTERASE PROTEIN OTUB"/>
    <property type="match status" value="1"/>
</dbReference>
<protein>
    <recommendedName>
        <fullName evidence="2">ubiquitinyl hydrolase 1</fullName>
        <ecNumber evidence="2">3.4.19.12</ecNumber>
    </recommendedName>
</protein>
<keyword evidence="6" id="KW-0788">Thiol protease</keyword>
<comment type="catalytic activity">
    <reaction evidence="1">
        <text>Thiol-dependent hydrolysis of ester, thioester, amide, peptide and isopeptide bonds formed by the C-terminal Gly of ubiquitin (a 76-residue protein attached to proteins as an intracellular targeting signal).</text>
        <dbReference type="EC" id="3.4.19.12"/>
    </reaction>
</comment>
<dbReference type="WBParaSite" id="TMUE_0000000121.1">
    <property type="protein sequence ID" value="TMUE_0000000121.1"/>
    <property type="gene ID" value="WBGene00296069"/>
</dbReference>
<keyword evidence="4" id="KW-0833">Ubl conjugation pathway</keyword>
<keyword evidence="3" id="KW-0645">Protease</keyword>
<evidence type="ECO:0000313" key="9">
    <source>
        <dbReference type="WBParaSite" id="TMUE_2000010072.1"/>
    </source>
</evidence>
<evidence type="ECO:0000313" key="7">
    <source>
        <dbReference type="Proteomes" id="UP000046395"/>
    </source>
</evidence>
<dbReference type="PANTHER" id="PTHR12931:SF15">
    <property type="entry name" value="UBIQUITIN THIOESTERASE OTUBAIN-LIKE"/>
    <property type="match status" value="1"/>
</dbReference>
<dbReference type="Proteomes" id="UP000046395">
    <property type="component" value="Unassembled WGS sequence"/>
</dbReference>
<organism evidence="7 8">
    <name type="scientific">Trichuris muris</name>
    <name type="common">Mouse whipworm</name>
    <dbReference type="NCBI Taxonomy" id="70415"/>
    <lineage>
        <taxon>Eukaryota</taxon>
        <taxon>Metazoa</taxon>
        <taxon>Ecdysozoa</taxon>
        <taxon>Nematoda</taxon>
        <taxon>Enoplea</taxon>
        <taxon>Dorylaimia</taxon>
        <taxon>Trichinellida</taxon>
        <taxon>Trichuridae</taxon>
        <taxon>Trichuris</taxon>
    </lineage>
</organism>
<dbReference type="InterPro" id="IPR042467">
    <property type="entry name" value="Peptidase_C65_otubain_sub2"/>
</dbReference>
<dbReference type="GO" id="GO:0005634">
    <property type="term" value="C:nucleus"/>
    <property type="evidence" value="ECO:0007669"/>
    <property type="project" value="TreeGrafter"/>
</dbReference>
<evidence type="ECO:0000256" key="5">
    <source>
        <dbReference type="ARBA" id="ARBA00022801"/>
    </source>
</evidence>
<accession>A0A5S6PYS9</accession>
<reference evidence="8 9" key="2">
    <citation type="submission" date="2019-12" db="UniProtKB">
        <authorList>
            <consortium name="WormBaseParasite"/>
        </authorList>
    </citation>
    <scope>IDENTIFICATION</scope>
</reference>
<dbReference type="STRING" id="70415.A0A5S6PYS9"/>
<name>A0A5S6PYS9_TRIMR</name>
<evidence type="ECO:0000256" key="1">
    <source>
        <dbReference type="ARBA" id="ARBA00000707"/>
    </source>
</evidence>
<proteinExistence type="predicted"/>
<dbReference type="GO" id="GO:0071108">
    <property type="term" value="P:protein K48-linked deubiquitination"/>
    <property type="evidence" value="ECO:0007669"/>
    <property type="project" value="TreeGrafter"/>
</dbReference>
<dbReference type="GO" id="GO:0043130">
    <property type="term" value="F:ubiquitin binding"/>
    <property type="evidence" value="ECO:0007669"/>
    <property type="project" value="TreeGrafter"/>
</dbReference>
<dbReference type="EC" id="3.4.19.12" evidence="2"/>
<dbReference type="InterPro" id="IPR038765">
    <property type="entry name" value="Papain-like_cys_pep_sf"/>
</dbReference>
<dbReference type="InterPro" id="IPR019400">
    <property type="entry name" value="Peptidase_C65_otubain"/>
</dbReference>
<keyword evidence="5" id="KW-0378">Hydrolase</keyword>
<dbReference type="Gene3D" id="1.20.1300.20">
    <property type="entry name" value="Peptidase C65 Otubain, subdomain 2"/>
    <property type="match status" value="1"/>
</dbReference>
<keyword evidence="7" id="KW-1185">Reference proteome</keyword>